<reference evidence="10 11" key="1">
    <citation type="submission" date="2024-03" db="EMBL/GenBank/DDBJ databases">
        <title>Aureococcus anophagefferens CCMP1851 and Kratosvirus quantuckense: Draft genome of a second virus-susceptible host strain in the model system.</title>
        <authorList>
            <person name="Chase E."/>
            <person name="Truchon A.R."/>
            <person name="Schepens W."/>
            <person name="Wilhelm S.W."/>
        </authorList>
    </citation>
    <scope>NUCLEOTIDE SEQUENCE [LARGE SCALE GENOMIC DNA]</scope>
    <source>
        <strain evidence="10 11">CCMP1851</strain>
    </source>
</reference>
<dbReference type="InterPro" id="IPR014729">
    <property type="entry name" value="Rossmann-like_a/b/a_fold"/>
</dbReference>
<dbReference type="PANTHER" id="PTHR11587">
    <property type="entry name" value="ARGININOSUCCINATE SYNTHASE"/>
    <property type="match status" value="1"/>
</dbReference>
<dbReference type="Pfam" id="PF00764">
    <property type="entry name" value="Arginosuc_synth"/>
    <property type="match status" value="1"/>
</dbReference>
<dbReference type="NCBIfam" id="TIGR00032">
    <property type="entry name" value="argG"/>
    <property type="match status" value="1"/>
</dbReference>
<evidence type="ECO:0000256" key="3">
    <source>
        <dbReference type="ARBA" id="ARBA00022571"/>
    </source>
</evidence>
<dbReference type="InterPro" id="IPR024074">
    <property type="entry name" value="AS_cat/multimer_dom_body"/>
</dbReference>
<comment type="caution">
    <text evidence="10">The sequence shown here is derived from an EMBL/GenBank/DDBJ whole genome shotgun (WGS) entry which is preliminary data.</text>
</comment>
<dbReference type="CDD" id="cd01999">
    <property type="entry name" value="ASS"/>
    <property type="match status" value="1"/>
</dbReference>
<evidence type="ECO:0000256" key="6">
    <source>
        <dbReference type="ARBA" id="ARBA00022741"/>
    </source>
</evidence>
<dbReference type="InterPro" id="IPR023434">
    <property type="entry name" value="Arginosuc_synth_type_1_subfam"/>
</dbReference>
<dbReference type="Gene3D" id="3.90.1260.10">
    <property type="entry name" value="Argininosuccinate synthetase, chain A, domain 2"/>
    <property type="match status" value="1"/>
</dbReference>
<accession>A0ABR1GCX6</accession>
<sequence length="465" mass="51203">MLALRRTSVIARASAQKRCLSSVNLGDTSVSARFREPDPSKPKIVLAYSGGLDTSTQLAYLAHEKGYEVCAYIADLGQDDVVDAGAIEEIKAKAEASGAYAFECVDLRREFIRDYVYECIKANCLYEGRYLLGTAMARPCIAKKQVELAWRAGAEYVSHGSTGKGNDQVRFELCYLGMDANLQCVTLWREPEYLAKFEGRQDLLDYAALHGIPVSQTKKHSYSEDENIMHISYESGELEDPAFPGVANEYPGLVLKKKTRDLKDTPDAPAKIELDFEAGAPVALREFDAAGTTVTASLGDDPLPLFARLNELAGVHGVGRVDIVENRYVGMKSRGCYETPGGTVLAAAHLDLETLTIDREVMRLRDSLSLKFAELVYNGYWFSPEMEFIDAAMQHAQKPVSGTVALELHKGHVMPRGRSSPHSLYDMKIVSMDEEGGFVPQNSTGFIQTLSTRLKASKKRDAASK</sequence>
<protein>
    <recommendedName>
        <fullName evidence="2">argininosuccinate synthase</fullName>
        <ecNumber evidence="2">6.3.4.5</ecNumber>
    </recommendedName>
</protein>
<keyword evidence="4" id="KW-0436">Ligase</keyword>
<keyword evidence="5" id="KW-0028">Amino-acid biosynthesis</keyword>
<proteinExistence type="inferred from homology"/>
<comment type="pathway">
    <text evidence="1">Amino-acid biosynthesis; L-arginine biosynthesis; L-arginine from L-ornithine and carbamoyl phosphate: step 2/3.</text>
</comment>
<evidence type="ECO:0000256" key="7">
    <source>
        <dbReference type="ARBA" id="ARBA00022840"/>
    </source>
</evidence>
<dbReference type="InterPro" id="IPR048267">
    <property type="entry name" value="Arginosuc_syn_N"/>
</dbReference>
<dbReference type="Proteomes" id="UP001363151">
    <property type="component" value="Unassembled WGS sequence"/>
</dbReference>
<evidence type="ECO:0000313" key="10">
    <source>
        <dbReference type="EMBL" id="KAK7253722.1"/>
    </source>
</evidence>
<gene>
    <name evidence="10" type="primary">ASS1</name>
    <name evidence="10" type="ORF">SO694_00002427</name>
</gene>
<evidence type="ECO:0000256" key="5">
    <source>
        <dbReference type="ARBA" id="ARBA00022605"/>
    </source>
</evidence>
<name>A0ABR1GCX6_AURAN</name>
<dbReference type="EC" id="6.3.4.5" evidence="2"/>
<dbReference type="PANTHER" id="PTHR11587:SF2">
    <property type="entry name" value="ARGININOSUCCINATE SYNTHASE"/>
    <property type="match status" value="1"/>
</dbReference>
<dbReference type="Gene3D" id="3.40.50.620">
    <property type="entry name" value="HUPs"/>
    <property type="match status" value="1"/>
</dbReference>
<dbReference type="Pfam" id="PF20979">
    <property type="entry name" value="Arginosuc_syn_C"/>
    <property type="match status" value="1"/>
</dbReference>
<organism evidence="10 11">
    <name type="scientific">Aureococcus anophagefferens</name>
    <name type="common">Harmful bloom alga</name>
    <dbReference type="NCBI Taxonomy" id="44056"/>
    <lineage>
        <taxon>Eukaryota</taxon>
        <taxon>Sar</taxon>
        <taxon>Stramenopiles</taxon>
        <taxon>Ochrophyta</taxon>
        <taxon>Pelagophyceae</taxon>
        <taxon>Pelagomonadales</taxon>
        <taxon>Pelagomonadaceae</taxon>
        <taxon>Aureococcus</taxon>
    </lineage>
</organism>
<keyword evidence="6" id="KW-0547">Nucleotide-binding</keyword>
<feature type="domain" description="Arginosuccinate synthase C-terminal" evidence="9">
    <location>
        <begin position="222"/>
        <end position="455"/>
    </location>
</feature>
<dbReference type="SUPFAM" id="SSF69864">
    <property type="entry name" value="Argininosuccinate synthetase, C-terminal domain"/>
    <property type="match status" value="1"/>
</dbReference>
<dbReference type="PROSITE" id="PS00564">
    <property type="entry name" value="ARGININOSUCCIN_SYN_1"/>
    <property type="match status" value="1"/>
</dbReference>
<dbReference type="HAMAP" id="MF_00005">
    <property type="entry name" value="Arg_succ_synth_type1"/>
    <property type="match status" value="1"/>
</dbReference>
<dbReference type="InterPro" id="IPR048268">
    <property type="entry name" value="Arginosuc_syn_C"/>
</dbReference>
<keyword evidence="7" id="KW-0067">ATP-binding</keyword>
<evidence type="ECO:0000256" key="4">
    <source>
        <dbReference type="ARBA" id="ARBA00022598"/>
    </source>
</evidence>
<dbReference type="PROSITE" id="PS00565">
    <property type="entry name" value="ARGININOSUCCIN_SYN_2"/>
    <property type="match status" value="1"/>
</dbReference>
<keyword evidence="11" id="KW-1185">Reference proteome</keyword>
<evidence type="ECO:0000256" key="2">
    <source>
        <dbReference type="ARBA" id="ARBA00012286"/>
    </source>
</evidence>
<evidence type="ECO:0000259" key="8">
    <source>
        <dbReference type="Pfam" id="PF00764"/>
    </source>
</evidence>
<evidence type="ECO:0000259" key="9">
    <source>
        <dbReference type="Pfam" id="PF20979"/>
    </source>
</evidence>
<dbReference type="NCBIfam" id="NF001770">
    <property type="entry name" value="PRK00509.1"/>
    <property type="match status" value="1"/>
</dbReference>
<dbReference type="SUPFAM" id="SSF52402">
    <property type="entry name" value="Adenine nucleotide alpha hydrolases-like"/>
    <property type="match status" value="1"/>
</dbReference>
<evidence type="ECO:0000256" key="1">
    <source>
        <dbReference type="ARBA" id="ARBA00004967"/>
    </source>
</evidence>
<keyword evidence="3" id="KW-0055">Arginine biosynthesis</keyword>
<dbReference type="InterPro" id="IPR001518">
    <property type="entry name" value="Arginosuc_synth"/>
</dbReference>
<dbReference type="InterPro" id="IPR018223">
    <property type="entry name" value="Arginosuc_synth_CS"/>
</dbReference>
<dbReference type="EMBL" id="JBBJCI010000034">
    <property type="protein sequence ID" value="KAK7253722.1"/>
    <property type="molecule type" value="Genomic_DNA"/>
</dbReference>
<evidence type="ECO:0000313" key="11">
    <source>
        <dbReference type="Proteomes" id="UP001363151"/>
    </source>
</evidence>
<feature type="domain" description="Arginosuccinate synthase-like N-terminal" evidence="8">
    <location>
        <begin position="43"/>
        <end position="213"/>
    </location>
</feature>